<evidence type="ECO:0000313" key="2">
    <source>
        <dbReference type="Proteomes" id="UP001597301"/>
    </source>
</evidence>
<proteinExistence type="predicted"/>
<sequence length="77" mass="8386">MSQDRKHILAVFSSLQLRLGSRGDGFILVLWRPIASSSLFGPVGNPLATIVFCSRLLGRLEDPLAAKSHLTDLLQAL</sequence>
<protein>
    <submittedName>
        <fullName evidence="1">Uncharacterized protein</fullName>
    </submittedName>
</protein>
<evidence type="ECO:0000313" key="1">
    <source>
        <dbReference type="EMBL" id="MFD1708114.1"/>
    </source>
</evidence>
<organism evidence="1 2">
    <name type="scientific">Siminovitchia sediminis</name>
    <dbReference type="NCBI Taxonomy" id="1274353"/>
    <lineage>
        <taxon>Bacteria</taxon>
        <taxon>Bacillati</taxon>
        <taxon>Bacillota</taxon>
        <taxon>Bacilli</taxon>
        <taxon>Bacillales</taxon>
        <taxon>Bacillaceae</taxon>
        <taxon>Siminovitchia</taxon>
    </lineage>
</organism>
<reference evidence="2" key="1">
    <citation type="journal article" date="2019" name="Int. J. Syst. Evol. Microbiol.">
        <title>The Global Catalogue of Microorganisms (GCM) 10K type strain sequencing project: providing services to taxonomists for standard genome sequencing and annotation.</title>
        <authorList>
            <consortium name="The Broad Institute Genomics Platform"/>
            <consortium name="The Broad Institute Genome Sequencing Center for Infectious Disease"/>
            <person name="Wu L."/>
            <person name="Ma J."/>
        </authorList>
    </citation>
    <scope>NUCLEOTIDE SEQUENCE [LARGE SCALE GENOMIC DNA]</scope>
    <source>
        <strain evidence="2">CGMCC 1.12295</strain>
    </source>
</reference>
<accession>A0ABW4KLA4</accession>
<keyword evidence="2" id="KW-1185">Reference proteome</keyword>
<comment type="caution">
    <text evidence="1">The sequence shown here is derived from an EMBL/GenBank/DDBJ whole genome shotgun (WGS) entry which is preliminary data.</text>
</comment>
<name>A0ABW4KLA4_9BACI</name>
<gene>
    <name evidence="1" type="ORF">ACFSCZ_15420</name>
</gene>
<dbReference type="EMBL" id="JBHUEO010000057">
    <property type="protein sequence ID" value="MFD1708114.1"/>
    <property type="molecule type" value="Genomic_DNA"/>
</dbReference>
<dbReference type="RefSeq" id="WP_380775049.1">
    <property type="nucleotide sequence ID" value="NZ_JBHUEO010000057.1"/>
</dbReference>
<dbReference type="Proteomes" id="UP001597301">
    <property type="component" value="Unassembled WGS sequence"/>
</dbReference>